<dbReference type="PANTHER" id="PTHR38009">
    <property type="entry name" value="CONSERVED HYPOTHETICAL PHAGE TAIL PROTEIN"/>
    <property type="match status" value="1"/>
</dbReference>
<dbReference type="NCBIfam" id="TIGR02241">
    <property type="entry name" value="conserved hypothetical phage tail region protein"/>
    <property type="match status" value="1"/>
</dbReference>
<keyword evidence="2" id="KW-1185">Reference proteome</keyword>
<gene>
    <name evidence="1" type="ORF">GCM10023153_11270</name>
</gene>
<dbReference type="Proteomes" id="UP001500390">
    <property type="component" value="Unassembled WGS sequence"/>
</dbReference>
<name>A0ABP8JKQ7_9MICO</name>
<accession>A0ABP8JKQ7</accession>
<protein>
    <submittedName>
        <fullName evidence="1">Phage tail protein</fullName>
    </submittedName>
</protein>
<comment type="caution">
    <text evidence="1">The sequence shown here is derived from an EMBL/GenBank/DDBJ whole genome shotgun (WGS) entry which is preliminary data.</text>
</comment>
<evidence type="ECO:0000313" key="1">
    <source>
        <dbReference type="EMBL" id="GAA4392357.1"/>
    </source>
</evidence>
<reference evidence="2" key="1">
    <citation type="journal article" date="2019" name="Int. J. Syst. Evol. Microbiol.">
        <title>The Global Catalogue of Microorganisms (GCM) 10K type strain sequencing project: providing services to taxonomists for standard genome sequencing and annotation.</title>
        <authorList>
            <consortium name="The Broad Institute Genomics Platform"/>
            <consortium name="The Broad Institute Genome Sequencing Center for Infectious Disease"/>
            <person name="Wu L."/>
            <person name="Ma J."/>
        </authorList>
    </citation>
    <scope>NUCLEOTIDE SEQUENCE [LARGE SCALE GENOMIC DNA]</scope>
    <source>
        <strain evidence="2">JCM 17738</strain>
    </source>
</reference>
<dbReference type="Pfam" id="PF06841">
    <property type="entry name" value="Phage_T4_gp19"/>
    <property type="match status" value="1"/>
</dbReference>
<sequence length="145" mass="15699">MYPMTALHFAVSWGDSQNTSSFSEVSGLTVEAEVVEYRGGADPQLSTRKMPGLKKFSNVTLKRGIAPAEAGNGLFDWYNSIAAGTVARRSVTVSLLNEERNPVMTWKIKEAWPVKIEGPSLKSTGTDVAIESVEFACEGIEVEVA</sequence>
<organism evidence="1 2">
    <name type="scientific">Ornithinibacter aureus</name>
    <dbReference type="NCBI Taxonomy" id="622664"/>
    <lineage>
        <taxon>Bacteria</taxon>
        <taxon>Bacillati</taxon>
        <taxon>Actinomycetota</taxon>
        <taxon>Actinomycetes</taxon>
        <taxon>Micrococcales</taxon>
        <taxon>Intrasporangiaceae</taxon>
        <taxon>Ornithinibacter</taxon>
    </lineage>
</organism>
<evidence type="ECO:0000313" key="2">
    <source>
        <dbReference type="Proteomes" id="UP001500390"/>
    </source>
</evidence>
<proteinExistence type="predicted"/>
<dbReference type="InterPro" id="IPR011747">
    <property type="entry name" value="CHP02241"/>
</dbReference>
<dbReference type="InterPro" id="IPR010667">
    <property type="entry name" value="Phage_T4_Gp19"/>
</dbReference>
<dbReference type="EMBL" id="BAABFX010000020">
    <property type="protein sequence ID" value="GAA4392357.1"/>
    <property type="molecule type" value="Genomic_DNA"/>
</dbReference>
<dbReference type="PANTHER" id="PTHR38009:SF1">
    <property type="entry name" value="CONSERVED HYPOTHETICAL PHAGE TAIL PROTEIN"/>
    <property type="match status" value="1"/>
</dbReference>